<evidence type="ECO:0000256" key="4">
    <source>
        <dbReference type="ARBA" id="ARBA00023136"/>
    </source>
</evidence>
<dbReference type="SUPFAM" id="SSF53850">
    <property type="entry name" value="Periplasmic binding protein-like II"/>
    <property type="match status" value="1"/>
</dbReference>
<feature type="domain" description="ABC-type glycine betaine transport system substrate-binding" evidence="6">
    <location>
        <begin position="40"/>
        <end position="286"/>
    </location>
</feature>
<dbReference type="PROSITE" id="PS51257">
    <property type="entry name" value="PROKAR_LIPOPROTEIN"/>
    <property type="match status" value="1"/>
</dbReference>
<comment type="caution">
    <text evidence="7">The sequence shown here is derived from an EMBL/GenBank/DDBJ whole genome shotgun (WGS) entry which is preliminary data.</text>
</comment>
<proteinExistence type="predicted"/>
<sequence length="300" mass="33722">MKKSYALLTAGMAIALVSACGDNDGNETTENSESETSSEEILIGFNNYAESIAKAELFDRLLTEQGYDVSTSQVEKAFLFSGLENDEIDLGISAWLPFTDQQFLSFDSDNIDTHEEGLLYEGTEMGLVVPEYMTDIHTIEDLNNYVEELNGQIIGIDPGASLSAITEEEVLDHYGLDDFTLQTSAEQSMITALDTAYNNEEPIVVTLWSPHWTFGEYDLKYLDDPDQVYGEGDDIYYMTRPGLESEMPELIEFLNQIYFTDEQLSDLLVLQSELGNESAAVDQWMEDYSDVVDDWMNTES</sequence>
<evidence type="ECO:0000256" key="1">
    <source>
        <dbReference type="ARBA" id="ARBA00004236"/>
    </source>
</evidence>
<dbReference type="Gene3D" id="3.40.190.100">
    <property type="entry name" value="Glycine betaine-binding periplasmic protein, domain 2"/>
    <property type="match status" value="1"/>
</dbReference>
<evidence type="ECO:0000256" key="5">
    <source>
        <dbReference type="SAM" id="SignalP"/>
    </source>
</evidence>
<keyword evidence="4" id="KW-0472">Membrane</keyword>
<feature type="chain" id="PRO_5045638066" evidence="5">
    <location>
        <begin position="20"/>
        <end position="300"/>
    </location>
</feature>
<keyword evidence="5" id="KW-0732">Signal</keyword>
<evidence type="ECO:0000259" key="6">
    <source>
        <dbReference type="Pfam" id="PF04069"/>
    </source>
</evidence>
<organism evidence="7 8">
    <name type="scientific">Geomicrobium sediminis</name>
    <dbReference type="NCBI Taxonomy" id="1347788"/>
    <lineage>
        <taxon>Bacteria</taxon>
        <taxon>Bacillati</taxon>
        <taxon>Bacillota</taxon>
        <taxon>Bacilli</taxon>
        <taxon>Bacillales</taxon>
        <taxon>Geomicrobium</taxon>
    </lineage>
</organism>
<accession>A0ABS2PEJ4</accession>
<dbReference type="PANTHER" id="PTHR47737">
    <property type="entry name" value="GLYCINE BETAINE/PROLINE BETAINE TRANSPORT SYSTEM PERMEASE PROTEIN PROW"/>
    <property type="match status" value="1"/>
</dbReference>
<protein>
    <submittedName>
        <fullName evidence="7">Glycine betaine/proline transport system substrate-binding protein</fullName>
    </submittedName>
</protein>
<dbReference type="PANTHER" id="PTHR47737:SF1">
    <property type="entry name" value="GLYCINE BETAINE_PROLINE BETAINE TRANSPORT SYSTEM PERMEASE PROTEIN PROW"/>
    <property type="match status" value="1"/>
</dbReference>
<evidence type="ECO:0000256" key="2">
    <source>
        <dbReference type="ARBA" id="ARBA00022448"/>
    </source>
</evidence>
<evidence type="ECO:0000256" key="3">
    <source>
        <dbReference type="ARBA" id="ARBA00022475"/>
    </source>
</evidence>
<evidence type="ECO:0000313" key="7">
    <source>
        <dbReference type="EMBL" id="MBM7633238.1"/>
    </source>
</evidence>
<keyword evidence="8" id="KW-1185">Reference proteome</keyword>
<dbReference type="EMBL" id="JAFBEC010000006">
    <property type="protein sequence ID" value="MBM7633238.1"/>
    <property type="molecule type" value="Genomic_DNA"/>
</dbReference>
<gene>
    <name evidence="7" type="ORF">JOD17_002332</name>
</gene>
<dbReference type="Pfam" id="PF04069">
    <property type="entry name" value="OpuAC"/>
    <property type="match status" value="1"/>
</dbReference>
<keyword evidence="2" id="KW-0813">Transport</keyword>
<keyword evidence="3" id="KW-1003">Cell membrane</keyword>
<reference evidence="7 8" key="1">
    <citation type="submission" date="2021-01" db="EMBL/GenBank/DDBJ databases">
        <title>Genomic Encyclopedia of Type Strains, Phase IV (KMG-IV): sequencing the most valuable type-strain genomes for metagenomic binning, comparative biology and taxonomic classification.</title>
        <authorList>
            <person name="Goeker M."/>
        </authorList>
    </citation>
    <scope>NUCLEOTIDE SEQUENCE [LARGE SCALE GENOMIC DNA]</scope>
    <source>
        <strain evidence="7 8">DSM 25540</strain>
    </source>
</reference>
<dbReference type="RefSeq" id="WP_204697832.1">
    <property type="nucleotide sequence ID" value="NZ_JAFBEC010000006.1"/>
</dbReference>
<dbReference type="InterPro" id="IPR007210">
    <property type="entry name" value="ABC_Gly_betaine_transp_sub-bd"/>
</dbReference>
<comment type="subcellular location">
    <subcellularLocation>
        <location evidence="1">Cell membrane</location>
    </subcellularLocation>
</comment>
<dbReference type="Proteomes" id="UP000741863">
    <property type="component" value="Unassembled WGS sequence"/>
</dbReference>
<dbReference type="CDD" id="cd13639">
    <property type="entry name" value="PBP2_OpuAC_like"/>
    <property type="match status" value="1"/>
</dbReference>
<dbReference type="Gene3D" id="3.40.190.10">
    <property type="entry name" value="Periplasmic binding protein-like II"/>
    <property type="match status" value="1"/>
</dbReference>
<feature type="signal peptide" evidence="5">
    <location>
        <begin position="1"/>
        <end position="19"/>
    </location>
</feature>
<evidence type="ECO:0000313" key="8">
    <source>
        <dbReference type="Proteomes" id="UP000741863"/>
    </source>
</evidence>
<name>A0ABS2PEJ4_9BACL</name>